<accession>A0ACB9LRA7</accession>
<comment type="caution">
    <text evidence="1">The sequence shown here is derived from an EMBL/GenBank/DDBJ whole genome shotgun (WGS) entry which is preliminary data.</text>
</comment>
<evidence type="ECO:0000313" key="1">
    <source>
        <dbReference type="EMBL" id="KAI4313783.1"/>
    </source>
</evidence>
<name>A0ACB9LRA7_BAUVA</name>
<sequence length="131" mass="15000">MSVNSDHVSFIQRRLQELFNSFHTPYAMMRQRAVRDLNEATESRKETISEFIRREYKDLPLAQMTILGLRKLHDAGELLCTERGRYRVDNGNLGAVEDINKALEESEDVERENGLPGQENEKQTGVSVTGC</sequence>
<protein>
    <submittedName>
        <fullName evidence="1">Uncharacterized protein</fullName>
    </submittedName>
</protein>
<evidence type="ECO:0000313" key="2">
    <source>
        <dbReference type="Proteomes" id="UP000828941"/>
    </source>
</evidence>
<dbReference type="EMBL" id="CM039436">
    <property type="protein sequence ID" value="KAI4313783.1"/>
    <property type="molecule type" value="Genomic_DNA"/>
</dbReference>
<gene>
    <name evidence="1" type="ORF">L6164_026737</name>
</gene>
<reference evidence="1 2" key="1">
    <citation type="journal article" date="2022" name="DNA Res.">
        <title>Chromosomal-level genome assembly of the orchid tree Bauhinia variegata (Leguminosae; Cercidoideae) supports the allotetraploid origin hypothesis of Bauhinia.</title>
        <authorList>
            <person name="Zhong Y."/>
            <person name="Chen Y."/>
            <person name="Zheng D."/>
            <person name="Pang J."/>
            <person name="Liu Y."/>
            <person name="Luo S."/>
            <person name="Meng S."/>
            <person name="Qian L."/>
            <person name="Wei D."/>
            <person name="Dai S."/>
            <person name="Zhou R."/>
        </authorList>
    </citation>
    <scope>NUCLEOTIDE SEQUENCE [LARGE SCALE GENOMIC DNA]</scope>
    <source>
        <strain evidence="1">BV-YZ2020</strain>
    </source>
</reference>
<organism evidence="1 2">
    <name type="scientific">Bauhinia variegata</name>
    <name type="common">Purple orchid tree</name>
    <name type="synonym">Phanera variegata</name>
    <dbReference type="NCBI Taxonomy" id="167791"/>
    <lineage>
        <taxon>Eukaryota</taxon>
        <taxon>Viridiplantae</taxon>
        <taxon>Streptophyta</taxon>
        <taxon>Embryophyta</taxon>
        <taxon>Tracheophyta</taxon>
        <taxon>Spermatophyta</taxon>
        <taxon>Magnoliopsida</taxon>
        <taxon>eudicotyledons</taxon>
        <taxon>Gunneridae</taxon>
        <taxon>Pentapetalae</taxon>
        <taxon>rosids</taxon>
        <taxon>fabids</taxon>
        <taxon>Fabales</taxon>
        <taxon>Fabaceae</taxon>
        <taxon>Cercidoideae</taxon>
        <taxon>Cercideae</taxon>
        <taxon>Bauhiniinae</taxon>
        <taxon>Bauhinia</taxon>
    </lineage>
</organism>
<keyword evidence="2" id="KW-1185">Reference proteome</keyword>
<dbReference type="Proteomes" id="UP000828941">
    <property type="component" value="Chromosome 11"/>
</dbReference>
<proteinExistence type="predicted"/>